<keyword evidence="2" id="KW-0067">ATP-binding</keyword>
<accession>A0A1H6A3H6</accession>
<dbReference type="OrthoDB" id="9780606at2"/>
<sequence length="1034" mass="110750">MPELNLFTIPEAAPFLDVLAQAMLEGRFGKIHDADDPTAMARATLYLPTRRAARAFTACLSDKLGGKPLLLPRIVPLGDVDEAETALIGAGAWAGERIGPIDPLARRMVLTQLVDAWGRTANRSHLRLDPSEPSLVPATLAEAYGLAADLAALLDQMQTESVPIERLATLDAARFDTIWQLNASFLAILGDIWPKILEERGACDPAAFRNRMLAAERERLLAGDVSGPIIAAGSTGTIPATARLLAAIARLPQGAVVLPGLDLELAEPAWNAITREPAPSHPQAALHHLLGTLRATRADVRHLASPDAPRTARSALLREAMLPASVTELWAGLGERLGDAEIGFHDLRIVEASDEREEALAVAVALRETLEEPGQQAALITPDRGLAERVAVELRRWGIEVDDSAGLPLARWPAGALLRLILEAALAELTPASLVPLLAHPLCRLGMSSEIVARGAAALEIGAWRGMPIGKGVRGLRDSLAALPTLKAATHAPGPRRRLTPEDDAAATLLLDALIAAIAPLLDALHAPATSLAIVVGAARSALEAFGRTPEETSLVFSGPDGEALAALFDDLGNAESDMPQGGRAPDFVAILGGLLAERVVRRTGGGHPRIKIWGLLEARLLQADHVVLGGLNEAVWPPDTKTDAFINRPMRAELGLSAPERRIGQTAHDFSQALMAPRVTLTRARKAGEAETIASRFWQRLQAVTPKPVWKRAFVEGSRLTALAAALSAPADARPVGRPAPKPARHLQPLSLSVTDVETLYRDPYQIHARKILKLDGLDALIEDPTAADRGSLLHDIVAEFALTYPEHLPADALGRLIAIGDRLFAAFDDAPEVRAFWWPRFVITAGHFIGWEQRRREGVALIGVELGTGASFPLADGAQLRLSGRADRIEVTREPALRIIDFKTGAPPSKAQVEKGFAPQLTLEAELAARAGFKGFVGPTPVEALLYLKLHHDPKGWAKDKPLDFGGEALADVAARHLERLLEHMDALRSGREAFVSRRAPDYIKYASAYDQLARVKEWSAAPGGGDEGGEP</sequence>
<dbReference type="Proteomes" id="UP000236743">
    <property type="component" value="Unassembled WGS sequence"/>
</dbReference>
<feature type="domain" description="PD-(D/E)XK endonuclease-like" evidence="1">
    <location>
        <begin position="752"/>
        <end position="988"/>
    </location>
</feature>
<reference evidence="2 3" key="1">
    <citation type="submission" date="2016-10" db="EMBL/GenBank/DDBJ databases">
        <authorList>
            <person name="de Groot N.N."/>
        </authorList>
    </citation>
    <scope>NUCLEOTIDE SEQUENCE [LARGE SCALE GENOMIC DNA]</scope>
    <source>
        <strain evidence="2 3">DSM 26656</strain>
    </source>
</reference>
<keyword evidence="2" id="KW-0347">Helicase</keyword>
<dbReference type="InterPro" id="IPR014153">
    <property type="entry name" value="Ds_break_AddB"/>
</dbReference>
<gene>
    <name evidence="2" type="ORF">SAMN04488115_105199</name>
</gene>
<dbReference type="InterPro" id="IPR027417">
    <property type="entry name" value="P-loop_NTPase"/>
</dbReference>
<dbReference type="EMBL" id="FNUY01000005">
    <property type="protein sequence ID" value="SEG43293.1"/>
    <property type="molecule type" value="Genomic_DNA"/>
</dbReference>
<name>A0A1H6A3H6_9HYPH</name>
<dbReference type="GO" id="GO:0004386">
    <property type="term" value="F:helicase activity"/>
    <property type="evidence" value="ECO:0007669"/>
    <property type="project" value="UniProtKB-KW"/>
</dbReference>
<dbReference type="Pfam" id="PF12705">
    <property type="entry name" value="PDDEXK_1"/>
    <property type="match status" value="1"/>
</dbReference>
<dbReference type="NCBIfam" id="TIGR02786">
    <property type="entry name" value="addB_alphas"/>
    <property type="match status" value="1"/>
</dbReference>
<dbReference type="RefSeq" id="WP_103873097.1">
    <property type="nucleotide sequence ID" value="NZ_FNUY01000005.1"/>
</dbReference>
<evidence type="ECO:0000313" key="2">
    <source>
        <dbReference type="EMBL" id="SEG43293.1"/>
    </source>
</evidence>
<evidence type="ECO:0000259" key="1">
    <source>
        <dbReference type="Pfam" id="PF12705"/>
    </source>
</evidence>
<dbReference type="SUPFAM" id="SSF52540">
    <property type="entry name" value="P-loop containing nucleoside triphosphate hydrolases"/>
    <property type="match status" value="1"/>
</dbReference>
<protein>
    <submittedName>
        <fullName evidence="2">ATP-dependent helicase/nuclease subunit B</fullName>
    </submittedName>
</protein>
<organism evidence="2 3">
    <name type="scientific">Bosea lathyri</name>
    <dbReference type="NCBI Taxonomy" id="1036778"/>
    <lineage>
        <taxon>Bacteria</taxon>
        <taxon>Pseudomonadati</taxon>
        <taxon>Pseudomonadota</taxon>
        <taxon>Alphaproteobacteria</taxon>
        <taxon>Hyphomicrobiales</taxon>
        <taxon>Boseaceae</taxon>
        <taxon>Bosea</taxon>
    </lineage>
</organism>
<evidence type="ECO:0000313" key="3">
    <source>
        <dbReference type="Proteomes" id="UP000236743"/>
    </source>
</evidence>
<dbReference type="InterPro" id="IPR038726">
    <property type="entry name" value="PDDEXK_AddAB-type"/>
</dbReference>
<keyword evidence="2" id="KW-0378">Hydrolase</keyword>
<dbReference type="AlphaFoldDB" id="A0A1H6A3H6"/>
<proteinExistence type="predicted"/>
<keyword evidence="3" id="KW-1185">Reference proteome</keyword>
<keyword evidence="2" id="KW-0547">Nucleotide-binding</keyword>